<dbReference type="AlphaFoldDB" id="A0A3N6M1L2"/>
<comment type="caution">
    <text evidence="2">The sequence shown here is derived from an EMBL/GenBank/DDBJ whole genome shotgun (WGS) entry which is preliminary data.</text>
</comment>
<reference evidence="2 3" key="1">
    <citation type="submission" date="2018-10" db="EMBL/GenBank/DDBJ databases">
        <title>Natrarchaeobius chitinivorans gen. nov., sp. nov., and Natrarchaeobius haloalkaliphilus sp. nov., alkaliphilic, chitin-utilizing haloarchaea from hypersaline alkaline lakes.</title>
        <authorList>
            <person name="Sorokin D.Y."/>
            <person name="Elcheninov A.G."/>
            <person name="Kostrikina N.A."/>
            <person name="Bale N.J."/>
            <person name="Sinninghe Damste J.S."/>
            <person name="Khijniak T.V."/>
            <person name="Kublanov I.V."/>
            <person name="Toshchakov S.V."/>
        </authorList>
    </citation>
    <scope>NUCLEOTIDE SEQUENCE [LARGE SCALE GENOMIC DNA]</scope>
    <source>
        <strain evidence="2 3">AArcht4T</strain>
    </source>
</reference>
<evidence type="ECO:0000313" key="2">
    <source>
        <dbReference type="EMBL" id="RQG89650.1"/>
    </source>
</evidence>
<feature type="region of interest" description="Disordered" evidence="1">
    <location>
        <begin position="59"/>
        <end position="80"/>
    </location>
</feature>
<evidence type="ECO:0000313" key="3">
    <source>
        <dbReference type="Proteomes" id="UP000282323"/>
    </source>
</evidence>
<accession>A0A3N6M1L2</accession>
<evidence type="ECO:0000256" key="1">
    <source>
        <dbReference type="SAM" id="MobiDB-lite"/>
    </source>
</evidence>
<gene>
    <name evidence="2" type="ORF">EA473_21590</name>
</gene>
<dbReference type="EMBL" id="REGA01000032">
    <property type="protein sequence ID" value="RQG89650.1"/>
    <property type="molecule type" value="Genomic_DNA"/>
</dbReference>
<proteinExistence type="predicted"/>
<protein>
    <submittedName>
        <fullName evidence="2">Uncharacterized protein</fullName>
    </submittedName>
</protein>
<sequence>MNRATIDHFRRPGDVPRSLRYTGTAIVATERHCTPDRGTDRRSVCTSFQLLLYPYETSFDPPPRASHANAYDGRLETRLP</sequence>
<organism evidence="2 3">
    <name type="scientific">Natrarchaeobius chitinivorans</name>
    <dbReference type="NCBI Taxonomy" id="1679083"/>
    <lineage>
        <taxon>Archaea</taxon>
        <taxon>Methanobacteriati</taxon>
        <taxon>Methanobacteriota</taxon>
        <taxon>Stenosarchaea group</taxon>
        <taxon>Halobacteria</taxon>
        <taxon>Halobacteriales</taxon>
        <taxon>Natrialbaceae</taxon>
        <taxon>Natrarchaeobius</taxon>
    </lineage>
</organism>
<name>A0A3N6M1L2_NATCH</name>
<dbReference type="Proteomes" id="UP000282323">
    <property type="component" value="Unassembled WGS sequence"/>
</dbReference>
<keyword evidence="3" id="KW-1185">Reference proteome</keyword>